<dbReference type="EMBL" id="AHGT01000051">
    <property type="protein sequence ID" value="ESU36276.1"/>
    <property type="molecule type" value="Genomic_DNA"/>
</dbReference>
<name>V6TBN5_GIAIN</name>
<dbReference type="AlphaFoldDB" id="V6TBN5"/>
<protein>
    <submittedName>
        <fullName evidence="2">Uncharacterized protein</fullName>
    </submittedName>
</protein>
<dbReference type="VEuPathDB" id="GiardiaDB:DHA2_150426"/>
<feature type="transmembrane region" description="Helical" evidence="1">
    <location>
        <begin position="515"/>
        <end position="535"/>
    </location>
</feature>
<comment type="caution">
    <text evidence="2">The sequence shown here is derived from an EMBL/GenBank/DDBJ whole genome shotgun (WGS) entry which is preliminary data.</text>
</comment>
<evidence type="ECO:0000313" key="3">
    <source>
        <dbReference type="Proteomes" id="UP000018320"/>
    </source>
</evidence>
<keyword evidence="1" id="KW-0812">Transmembrane</keyword>
<keyword evidence="1" id="KW-1133">Transmembrane helix</keyword>
<organism evidence="2 3">
    <name type="scientific">Giardia intestinalis</name>
    <name type="common">Giardia lamblia</name>
    <dbReference type="NCBI Taxonomy" id="5741"/>
    <lineage>
        <taxon>Eukaryota</taxon>
        <taxon>Metamonada</taxon>
        <taxon>Diplomonadida</taxon>
        <taxon>Hexamitidae</taxon>
        <taxon>Giardiinae</taxon>
        <taxon>Giardia</taxon>
    </lineage>
</organism>
<evidence type="ECO:0000313" key="2">
    <source>
        <dbReference type="EMBL" id="ESU36276.1"/>
    </source>
</evidence>
<gene>
    <name evidence="2" type="ORF">DHA2_150426</name>
</gene>
<dbReference type="VEuPathDB" id="GiardiaDB:QR46_0810"/>
<reference evidence="3" key="1">
    <citation type="submission" date="2012-02" db="EMBL/GenBank/DDBJ databases">
        <title>Genome sequencing of Giardia lamblia Genotypes A2 and B isolates (DH and GS) and comparative analysis with the genomes of Genotypes A1 and E (WB and Pig).</title>
        <authorList>
            <person name="Adam R."/>
            <person name="Dahlstrom E."/>
            <person name="Martens C."/>
            <person name="Bruno D."/>
            <person name="Barbian K."/>
            <person name="Porcella S.F."/>
            <person name="Nash T."/>
        </authorList>
    </citation>
    <scope>NUCLEOTIDE SEQUENCE</scope>
    <source>
        <strain evidence="3">DH</strain>
    </source>
</reference>
<feature type="transmembrane region" description="Helical" evidence="1">
    <location>
        <begin position="148"/>
        <end position="167"/>
    </location>
</feature>
<reference evidence="2 3" key="2">
    <citation type="journal article" date="2013" name="Genome Biol. Evol.">
        <title>Genome sequencing of Giardia lamblia genotypes A2 and B isolates (DH and GS) and comparative analysis with the genomes of genotypes A1 and E (WB and Pig).</title>
        <authorList>
            <person name="Adam R.D."/>
            <person name="Dahlstrom E.W."/>
            <person name="Martens C.A."/>
            <person name="Bruno D.P."/>
            <person name="Barbian K.D."/>
            <person name="Ricklefs S.M."/>
            <person name="Hernandez M.M."/>
            <person name="Narla N.P."/>
            <person name="Patel R.B."/>
            <person name="Porcella S.F."/>
            <person name="Nash T.E."/>
        </authorList>
    </citation>
    <scope>NUCLEOTIDE SEQUENCE [LARGE SCALE GENOMIC DNA]</scope>
    <source>
        <strain evidence="2 3">DH</strain>
    </source>
</reference>
<sequence>MPEPEKLIDVTTDFFTSAANLTPKTYFMSPSLSFSEALRVPEYGNPALDAISCLKDEDTRLSLTQLLSTLTPEEAVYGVLCDFFCLTESMVPVSLSYHGIVAQAIDLLRSYLKAKASSETVQKAAQETESTLLAYVRSSIPGITNTQLYILFSVYAILLSAVLLGSIHRNAFSAAKCKHNDDYNLDLLHYAMYLSLSEIESIFYDGYSAVFPYGVFIKALNLEEKSRKDVPAYYQTSLFVLIQIVTAGVANGVTPKRSSQLLEDIMHLTQALDLSFSWLHELNYSKYLSNYYHNNMYHSKVYAVYTIARLDSRTLPEKEKPLSTQFSPEGIYRYMDSSRKFFFAMLTELGNGVDFFKDAYLPVYQLCIQKRPFTIVEKLSTFYSVNRSIVTLQAIEYVRRIDSLLCKSLSRSINDVVNMASDTLSRLAMATSLGNVLNLDRIYRKFCYSHFMVWFTELDTIKSAFSVNDKTGKAYERLRCLLGCWALEFGLLPYYRLFEPAGYLYKTEVPFYYYVMYFITARIICFYTTLLGISVEQCTEKIGRFEDPDYLVEKDDEARFSPSSLELACMRYCRLAVYYQNKLLSTYPIHIDYYELDGGSAVPLDDMYQIQNRYKVLTIFSRDAHWIFETSDQGAQFIPGMIKDMISFCGVARKADGSKDTLVLPGINCRLALPIPSGDALVRAIRDHKSKLVSMHMPKTQYYRHVLEDDIMSLVG</sequence>
<accession>V6TBN5</accession>
<feature type="transmembrane region" description="Helical" evidence="1">
    <location>
        <begin position="478"/>
        <end position="495"/>
    </location>
</feature>
<evidence type="ECO:0000256" key="1">
    <source>
        <dbReference type="SAM" id="Phobius"/>
    </source>
</evidence>
<dbReference type="VEuPathDB" id="GiardiaDB:GL50803_007270"/>
<proteinExistence type="predicted"/>
<dbReference type="Proteomes" id="UP000018320">
    <property type="component" value="Unassembled WGS sequence"/>
</dbReference>
<keyword evidence="1" id="KW-0472">Membrane</keyword>